<keyword evidence="7" id="KW-1185">Reference proteome</keyword>
<evidence type="ECO:0000313" key="7">
    <source>
        <dbReference type="Proteomes" id="UP000076078"/>
    </source>
</evidence>
<evidence type="ECO:0000256" key="2">
    <source>
        <dbReference type="ARBA" id="ARBA00005351"/>
    </source>
</evidence>
<keyword evidence="3" id="KW-0813">Transport</keyword>
<feature type="region of interest" description="Disordered" evidence="5">
    <location>
        <begin position="295"/>
        <end position="314"/>
    </location>
</feature>
<evidence type="ECO:0000256" key="5">
    <source>
        <dbReference type="SAM" id="MobiDB-lite"/>
    </source>
</evidence>
<evidence type="ECO:0000256" key="4">
    <source>
        <dbReference type="ARBA" id="ARBA00022490"/>
    </source>
</evidence>
<feature type="compositionally biased region" description="Low complexity" evidence="5">
    <location>
        <begin position="295"/>
        <end position="307"/>
    </location>
</feature>
<sequence length="314" mass="35977">MTERQLVNLESKFSEGNYYDLLQSYKALYFRFSAQKKYKETVSLLMSGTMNFLKYQQFDCASELAKLLIEAYRNFKTPYSAESKANIIKLLNEYKDNTSHGKINFMRDAIKWSSEFPEESSSSSTSPNNSNKGSPELHKLLGDTLTDAGDYVDAQKHYLFGDSPMSFCRMLKKWVEESENEDENDLYITRAVLGYLCLKKTLDANQLLTEYTKEIDRSNFTPLLNYIRYLLLTLDRDALPLFNLLKQKYEPSLKRDPQFSKYLDQIANVYFNVPISSGGGLGSILSNLFGGLTSPQTNSRNNNSSSSETHMEID</sequence>
<dbReference type="FunCoup" id="A0A151ZHS6">
    <property type="interactions" value="493"/>
</dbReference>
<evidence type="ECO:0000256" key="1">
    <source>
        <dbReference type="ARBA" id="ARBA00004514"/>
    </source>
</evidence>
<proteinExistence type="inferred from homology"/>
<accession>A0A151ZHS6</accession>
<dbReference type="Pfam" id="PF04190">
    <property type="entry name" value="GET4"/>
    <property type="match status" value="1"/>
</dbReference>
<dbReference type="GO" id="GO:0045048">
    <property type="term" value="P:protein insertion into ER membrane"/>
    <property type="evidence" value="ECO:0007669"/>
    <property type="project" value="InterPro"/>
</dbReference>
<dbReference type="InterPro" id="IPR011990">
    <property type="entry name" value="TPR-like_helical_dom_sf"/>
</dbReference>
<dbReference type="PANTHER" id="PTHR12875">
    <property type="entry name" value="GOLGI TO ER TRAFFIC PROTEIN 4 HOMOLOG"/>
    <property type="match status" value="1"/>
</dbReference>
<dbReference type="STRING" id="361077.A0A151ZHS6"/>
<reference evidence="6 7" key="1">
    <citation type="submission" date="2015-12" db="EMBL/GenBank/DDBJ databases">
        <title>Dictyostelia acquired genes for synthesis and detection of signals that induce cell-type specialization by lateral gene transfer from prokaryotes.</title>
        <authorList>
            <person name="Gloeckner G."/>
            <person name="Schaap P."/>
        </authorList>
    </citation>
    <scope>NUCLEOTIDE SEQUENCE [LARGE SCALE GENOMIC DNA]</scope>
    <source>
        <strain evidence="6 7">TK</strain>
    </source>
</reference>
<keyword evidence="4" id="KW-0963">Cytoplasm</keyword>
<dbReference type="Gene3D" id="1.25.40.10">
    <property type="entry name" value="Tetratricopeptide repeat domain"/>
    <property type="match status" value="1"/>
</dbReference>
<dbReference type="EMBL" id="LODT01000028">
    <property type="protein sequence ID" value="KYQ93449.1"/>
    <property type="molecule type" value="Genomic_DNA"/>
</dbReference>
<dbReference type="PANTHER" id="PTHR12875:SF0">
    <property type="entry name" value="GOLGI TO ER TRAFFIC PROTEIN 4 HOMOLOG"/>
    <property type="match status" value="1"/>
</dbReference>
<evidence type="ECO:0000256" key="3">
    <source>
        <dbReference type="ARBA" id="ARBA00022448"/>
    </source>
</evidence>
<dbReference type="Proteomes" id="UP000076078">
    <property type="component" value="Unassembled WGS sequence"/>
</dbReference>
<organism evidence="6 7">
    <name type="scientific">Tieghemostelium lacteum</name>
    <name type="common">Slime mold</name>
    <name type="synonym">Dictyostelium lacteum</name>
    <dbReference type="NCBI Taxonomy" id="361077"/>
    <lineage>
        <taxon>Eukaryota</taxon>
        <taxon>Amoebozoa</taxon>
        <taxon>Evosea</taxon>
        <taxon>Eumycetozoa</taxon>
        <taxon>Dictyostelia</taxon>
        <taxon>Dictyosteliales</taxon>
        <taxon>Raperosteliaceae</taxon>
        <taxon>Tieghemostelium</taxon>
    </lineage>
</organism>
<protein>
    <submittedName>
        <fullName evidence="6">DUF410 family protein</fullName>
    </submittedName>
</protein>
<comment type="caution">
    <text evidence="6">The sequence shown here is derived from an EMBL/GenBank/DDBJ whole genome shotgun (WGS) entry which is preliminary data.</text>
</comment>
<feature type="region of interest" description="Disordered" evidence="5">
    <location>
        <begin position="117"/>
        <end position="138"/>
    </location>
</feature>
<comment type="subcellular location">
    <subcellularLocation>
        <location evidence="1">Cytoplasm</location>
        <location evidence="1">Cytosol</location>
    </subcellularLocation>
</comment>
<feature type="compositionally biased region" description="Low complexity" evidence="5">
    <location>
        <begin position="117"/>
        <end position="134"/>
    </location>
</feature>
<evidence type="ECO:0000313" key="6">
    <source>
        <dbReference type="EMBL" id="KYQ93449.1"/>
    </source>
</evidence>
<dbReference type="InterPro" id="IPR007317">
    <property type="entry name" value="GET4"/>
</dbReference>
<dbReference type="OMA" id="LMDMMGM"/>
<dbReference type="AlphaFoldDB" id="A0A151ZHS6"/>
<dbReference type="GO" id="GO:0005829">
    <property type="term" value="C:cytosol"/>
    <property type="evidence" value="ECO:0007669"/>
    <property type="project" value="UniProtKB-SubCell"/>
</dbReference>
<dbReference type="InParanoid" id="A0A151ZHS6"/>
<comment type="similarity">
    <text evidence="2">Belongs to the GET4 family.</text>
</comment>
<gene>
    <name evidence="6" type="ORF">DLAC_06141</name>
</gene>
<dbReference type="FunFam" id="1.25.40.10:FF:000060">
    <property type="entry name" value="Golgi to ER traffic protein 4 homolog"/>
    <property type="match status" value="1"/>
</dbReference>
<name>A0A151ZHS6_TIELA</name>
<dbReference type="OrthoDB" id="10252405at2759"/>